<dbReference type="AlphaFoldDB" id="A0A0C9TVV8"/>
<dbReference type="EMBL" id="KN837199">
    <property type="protein sequence ID" value="KIJ34453.1"/>
    <property type="molecule type" value="Genomic_DNA"/>
</dbReference>
<name>A0A0C9TVV8_SPHS4</name>
<reference evidence="1 2" key="1">
    <citation type="submission" date="2014-06" db="EMBL/GenBank/DDBJ databases">
        <title>Evolutionary Origins and Diversification of the Mycorrhizal Mutualists.</title>
        <authorList>
            <consortium name="DOE Joint Genome Institute"/>
            <consortium name="Mycorrhizal Genomics Consortium"/>
            <person name="Kohler A."/>
            <person name="Kuo A."/>
            <person name="Nagy L.G."/>
            <person name="Floudas D."/>
            <person name="Copeland A."/>
            <person name="Barry K.W."/>
            <person name="Cichocki N."/>
            <person name="Veneault-Fourrey C."/>
            <person name="LaButti K."/>
            <person name="Lindquist E.A."/>
            <person name="Lipzen A."/>
            <person name="Lundell T."/>
            <person name="Morin E."/>
            <person name="Murat C."/>
            <person name="Riley R."/>
            <person name="Ohm R."/>
            <person name="Sun H."/>
            <person name="Tunlid A."/>
            <person name="Henrissat B."/>
            <person name="Grigoriev I.V."/>
            <person name="Hibbett D.S."/>
            <person name="Martin F."/>
        </authorList>
    </citation>
    <scope>NUCLEOTIDE SEQUENCE [LARGE SCALE GENOMIC DNA]</scope>
    <source>
        <strain evidence="1 2">SS14</strain>
    </source>
</reference>
<organism evidence="1 2">
    <name type="scientific">Sphaerobolus stellatus (strain SS14)</name>
    <dbReference type="NCBI Taxonomy" id="990650"/>
    <lineage>
        <taxon>Eukaryota</taxon>
        <taxon>Fungi</taxon>
        <taxon>Dikarya</taxon>
        <taxon>Basidiomycota</taxon>
        <taxon>Agaricomycotina</taxon>
        <taxon>Agaricomycetes</taxon>
        <taxon>Phallomycetidae</taxon>
        <taxon>Geastrales</taxon>
        <taxon>Sphaerobolaceae</taxon>
        <taxon>Sphaerobolus</taxon>
    </lineage>
</organism>
<protein>
    <submittedName>
        <fullName evidence="1">Uncharacterized protein</fullName>
    </submittedName>
</protein>
<evidence type="ECO:0000313" key="1">
    <source>
        <dbReference type="EMBL" id="KIJ34453.1"/>
    </source>
</evidence>
<dbReference type="Proteomes" id="UP000054279">
    <property type="component" value="Unassembled WGS sequence"/>
</dbReference>
<sequence>MESMAAYAIAVILTPYVKMLYLEEWWKESAPLKPTKTLSDQAHDAFLERFETTYMKSAKALQLTNVKQSAIWGKISA</sequence>
<accession>A0A0C9TVV8</accession>
<dbReference type="HOGENOM" id="CLU_2639683_0_0_1"/>
<evidence type="ECO:0000313" key="2">
    <source>
        <dbReference type="Proteomes" id="UP000054279"/>
    </source>
</evidence>
<gene>
    <name evidence="1" type="ORF">M422DRAFT_263414</name>
</gene>
<proteinExistence type="predicted"/>
<dbReference type="OrthoDB" id="2790258at2759"/>
<keyword evidence="2" id="KW-1185">Reference proteome</keyword>